<evidence type="ECO:0000256" key="1">
    <source>
        <dbReference type="ARBA" id="ARBA00004167"/>
    </source>
</evidence>
<keyword evidence="13" id="KW-0675">Receptor</keyword>
<evidence type="ECO:0000259" key="19">
    <source>
        <dbReference type="PROSITE" id="PS50011"/>
    </source>
</evidence>
<evidence type="ECO:0000259" key="20">
    <source>
        <dbReference type="PROSITE" id="PS50927"/>
    </source>
</evidence>
<comment type="catalytic activity">
    <reaction evidence="16 17">
        <text>L-seryl-[protein] + ATP = O-phospho-L-seryl-[protein] + ADP + H(+)</text>
        <dbReference type="Rhea" id="RHEA:17989"/>
        <dbReference type="Rhea" id="RHEA-COMP:9863"/>
        <dbReference type="Rhea" id="RHEA-COMP:11604"/>
        <dbReference type="ChEBI" id="CHEBI:15378"/>
        <dbReference type="ChEBI" id="CHEBI:29999"/>
        <dbReference type="ChEBI" id="CHEBI:30616"/>
        <dbReference type="ChEBI" id="CHEBI:83421"/>
        <dbReference type="ChEBI" id="CHEBI:456216"/>
        <dbReference type="EC" id="2.7.11.1"/>
    </reaction>
</comment>
<organism evidence="21 22">
    <name type="scientific">Citrus x changshan-huyou</name>
    <dbReference type="NCBI Taxonomy" id="2935761"/>
    <lineage>
        <taxon>Eukaryota</taxon>
        <taxon>Viridiplantae</taxon>
        <taxon>Streptophyta</taxon>
        <taxon>Embryophyta</taxon>
        <taxon>Tracheophyta</taxon>
        <taxon>Spermatophyta</taxon>
        <taxon>Magnoliopsida</taxon>
        <taxon>eudicotyledons</taxon>
        <taxon>Gunneridae</taxon>
        <taxon>Pentapetalae</taxon>
        <taxon>rosids</taxon>
        <taxon>malvids</taxon>
        <taxon>Sapindales</taxon>
        <taxon>Rutaceae</taxon>
        <taxon>Aurantioideae</taxon>
        <taxon>Citrus</taxon>
    </lineage>
</organism>
<keyword evidence="5" id="KW-0812">Transmembrane</keyword>
<comment type="caution">
    <text evidence="21">The sequence shown here is derived from an EMBL/GenBank/DDBJ whole genome shotgun (WGS) entry which is preliminary data.</text>
</comment>
<dbReference type="GO" id="GO:0005524">
    <property type="term" value="F:ATP binding"/>
    <property type="evidence" value="ECO:0007669"/>
    <property type="project" value="UniProtKB-KW"/>
</dbReference>
<dbReference type="GO" id="GO:0016020">
    <property type="term" value="C:membrane"/>
    <property type="evidence" value="ECO:0007669"/>
    <property type="project" value="UniProtKB-SubCell"/>
</dbReference>
<keyword evidence="2 17" id="KW-0723">Serine/threonine-protein kinase</keyword>
<proteinExistence type="inferred from homology"/>
<dbReference type="SUPFAM" id="SSF56112">
    <property type="entry name" value="Protein kinase-like (PK-like)"/>
    <property type="match status" value="1"/>
</dbReference>
<feature type="signal peptide" evidence="18">
    <location>
        <begin position="1"/>
        <end position="20"/>
    </location>
</feature>
<evidence type="ECO:0000256" key="10">
    <source>
        <dbReference type="ARBA" id="ARBA00022989"/>
    </source>
</evidence>
<dbReference type="InterPro" id="IPR024171">
    <property type="entry name" value="SRK-like_kinase"/>
</dbReference>
<evidence type="ECO:0000313" key="22">
    <source>
        <dbReference type="Proteomes" id="UP001428341"/>
    </source>
</evidence>
<dbReference type="GO" id="GO:0004674">
    <property type="term" value="F:protein serine/threonine kinase activity"/>
    <property type="evidence" value="ECO:0007669"/>
    <property type="project" value="UniProtKB-KW"/>
</dbReference>
<dbReference type="PROSITE" id="PS00108">
    <property type="entry name" value="PROTEIN_KINASE_ST"/>
    <property type="match status" value="1"/>
</dbReference>
<evidence type="ECO:0000256" key="3">
    <source>
        <dbReference type="ARBA" id="ARBA00022536"/>
    </source>
</evidence>
<dbReference type="PROSITE" id="PS50011">
    <property type="entry name" value="PROTEIN_KINASE_DOM"/>
    <property type="match status" value="1"/>
</dbReference>
<dbReference type="PROSITE" id="PS50927">
    <property type="entry name" value="BULB_LECTIN"/>
    <property type="match status" value="1"/>
</dbReference>
<protein>
    <recommendedName>
        <fullName evidence="17">Receptor-like serine/threonine-protein kinase</fullName>
        <ecNumber evidence="17">2.7.11.1</ecNumber>
    </recommendedName>
</protein>
<evidence type="ECO:0000256" key="18">
    <source>
        <dbReference type="SAM" id="SignalP"/>
    </source>
</evidence>
<dbReference type="Pfam" id="PF01453">
    <property type="entry name" value="B_lectin"/>
    <property type="match status" value="1"/>
</dbReference>
<keyword evidence="14" id="KW-0325">Glycoprotein</keyword>
<evidence type="ECO:0000256" key="15">
    <source>
        <dbReference type="ARBA" id="ARBA00047899"/>
    </source>
</evidence>
<dbReference type="FunFam" id="2.90.10.10:FF:000013">
    <property type="entry name" value="G-type lectin S-receptor-like serine/threonine-protein kinase LECRK1"/>
    <property type="match status" value="1"/>
</dbReference>
<dbReference type="InterPro" id="IPR001480">
    <property type="entry name" value="Bulb-type_lectin_dom"/>
</dbReference>
<evidence type="ECO:0000256" key="6">
    <source>
        <dbReference type="ARBA" id="ARBA00022729"/>
    </source>
</evidence>
<gene>
    <name evidence="21" type="ORF">WN944_009271</name>
</gene>
<dbReference type="EMBL" id="JBCGBO010000002">
    <property type="protein sequence ID" value="KAK9220847.1"/>
    <property type="molecule type" value="Genomic_DNA"/>
</dbReference>
<feature type="domain" description="Bulb-type lectin" evidence="20">
    <location>
        <begin position="17"/>
        <end position="145"/>
    </location>
</feature>
<evidence type="ECO:0000256" key="9">
    <source>
        <dbReference type="ARBA" id="ARBA00022840"/>
    </source>
</evidence>
<dbReference type="Proteomes" id="UP001428341">
    <property type="component" value="Unassembled WGS sequence"/>
</dbReference>
<keyword evidence="4 17" id="KW-0808">Transferase</keyword>
<evidence type="ECO:0000256" key="7">
    <source>
        <dbReference type="ARBA" id="ARBA00022741"/>
    </source>
</evidence>
<dbReference type="PIRSF" id="PIRSF000641">
    <property type="entry name" value="SRK"/>
    <property type="match status" value="1"/>
</dbReference>
<comment type="similarity">
    <text evidence="17">Belongs to the protein kinase superfamily. Ser/Thr protein kinase family.</text>
</comment>
<keyword evidence="10" id="KW-1133">Transmembrane helix</keyword>
<dbReference type="Pfam" id="PF00069">
    <property type="entry name" value="Pkinase"/>
    <property type="match status" value="1"/>
</dbReference>
<dbReference type="InterPro" id="IPR008271">
    <property type="entry name" value="Ser/Thr_kinase_AS"/>
</dbReference>
<evidence type="ECO:0000256" key="16">
    <source>
        <dbReference type="ARBA" id="ARBA00048679"/>
    </source>
</evidence>
<dbReference type="CDD" id="cd00028">
    <property type="entry name" value="B_lectin"/>
    <property type="match status" value="1"/>
</dbReference>
<keyword evidence="3" id="KW-0245">EGF-like domain</keyword>
<evidence type="ECO:0000256" key="13">
    <source>
        <dbReference type="ARBA" id="ARBA00023170"/>
    </source>
</evidence>
<evidence type="ECO:0000256" key="2">
    <source>
        <dbReference type="ARBA" id="ARBA00022527"/>
    </source>
</evidence>
<keyword evidence="11" id="KW-0472">Membrane</keyword>
<dbReference type="SUPFAM" id="SSF51110">
    <property type="entry name" value="alpha-D-mannose-specific plant lectins"/>
    <property type="match status" value="1"/>
</dbReference>
<dbReference type="FunFam" id="1.10.510.10:FF:000237">
    <property type="entry name" value="G-type lectin S-receptor-like serine/threonine-protein kinase"/>
    <property type="match status" value="1"/>
</dbReference>
<evidence type="ECO:0000313" key="21">
    <source>
        <dbReference type="EMBL" id="KAK9220847.1"/>
    </source>
</evidence>
<evidence type="ECO:0000256" key="5">
    <source>
        <dbReference type="ARBA" id="ARBA00022692"/>
    </source>
</evidence>
<keyword evidence="22" id="KW-1185">Reference proteome</keyword>
<dbReference type="Gene3D" id="1.10.510.10">
    <property type="entry name" value="Transferase(Phosphotransferase) domain 1"/>
    <property type="match status" value="1"/>
</dbReference>
<dbReference type="InterPro" id="IPR000719">
    <property type="entry name" value="Prot_kinase_dom"/>
</dbReference>
<dbReference type="Gene3D" id="2.90.10.10">
    <property type="entry name" value="Bulb-type lectin domain"/>
    <property type="match status" value="2"/>
</dbReference>
<dbReference type="InterPro" id="IPR011009">
    <property type="entry name" value="Kinase-like_dom_sf"/>
</dbReference>
<keyword evidence="7 17" id="KW-0547">Nucleotide-binding</keyword>
<evidence type="ECO:0000256" key="8">
    <source>
        <dbReference type="ARBA" id="ARBA00022777"/>
    </source>
</evidence>
<dbReference type="InterPro" id="IPR051343">
    <property type="entry name" value="G-type_lectin_kinases/EP1-like"/>
</dbReference>
<comment type="subcellular location">
    <subcellularLocation>
        <location evidence="1">Membrane</location>
        <topology evidence="1">Single-pass membrane protein</topology>
    </subcellularLocation>
</comment>
<accession>A0AAP0MUW9</accession>
<reference evidence="21 22" key="1">
    <citation type="submission" date="2024-05" db="EMBL/GenBank/DDBJ databases">
        <title>Haplotype-resolved chromosome-level genome assembly of Huyou (Citrus changshanensis).</title>
        <authorList>
            <person name="Miao C."/>
            <person name="Chen W."/>
            <person name="Wu Y."/>
            <person name="Wang L."/>
            <person name="Zhao S."/>
            <person name="Grierson D."/>
            <person name="Xu C."/>
            <person name="Chen K."/>
        </authorList>
    </citation>
    <scope>NUCLEOTIDE SEQUENCE [LARGE SCALE GENOMIC DNA]</scope>
    <source>
        <strain evidence="21">01-14</strain>
        <tissue evidence="21">Leaf</tissue>
    </source>
</reference>
<evidence type="ECO:0000256" key="17">
    <source>
        <dbReference type="PIRNR" id="PIRNR000641"/>
    </source>
</evidence>
<dbReference type="AlphaFoldDB" id="A0AAP0MUW9"/>
<dbReference type="PANTHER" id="PTHR47976">
    <property type="entry name" value="G-TYPE LECTIN S-RECEPTOR-LIKE SERINE/THREONINE-PROTEIN KINASE SD2-5"/>
    <property type="match status" value="1"/>
</dbReference>
<dbReference type="InterPro" id="IPR036426">
    <property type="entry name" value="Bulb-type_lectin_dom_sf"/>
</dbReference>
<evidence type="ECO:0000256" key="14">
    <source>
        <dbReference type="ARBA" id="ARBA00023180"/>
    </source>
</evidence>
<keyword evidence="9 17" id="KW-0067">ATP-binding</keyword>
<name>A0AAP0MUW9_9ROSI</name>
<evidence type="ECO:0000256" key="12">
    <source>
        <dbReference type="ARBA" id="ARBA00023157"/>
    </source>
</evidence>
<evidence type="ECO:0000256" key="4">
    <source>
        <dbReference type="ARBA" id="ARBA00022679"/>
    </source>
</evidence>
<dbReference type="PANTHER" id="PTHR47976:SF15">
    <property type="entry name" value="G-TYPE LECTIN S-RECEPTOR-LIKE SERINE_THREONINE-PROTEIN KINASE RLK1"/>
    <property type="match status" value="1"/>
</dbReference>
<keyword evidence="12" id="KW-1015">Disulfide bond</keyword>
<keyword evidence="6 18" id="KW-0732">Signal</keyword>
<evidence type="ECO:0000256" key="11">
    <source>
        <dbReference type="ARBA" id="ARBA00023136"/>
    </source>
</evidence>
<feature type="chain" id="PRO_5042953163" description="Receptor-like serine/threonine-protein kinase" evidence="18">
    <location>
        <begin position="21"/>
        <end position="821"/>
    </location>
</feature>
<comment type="catalytic activity">
    <reaction evidence="15 17">
        <text>L-threonyl-[protein] + ATP = O-phospho-L-threonyl-[protein] + ADP + H(+)</text>
        <dbReference type="Rhea" id="RHEA:46608"/>
        <dbReference type="Rhea" id="RHEA-COMP:11060"/>
        <dbReference type="Rhea" id="RHEA-COMP:11605"/>
        <dbReference type="ChEBI" id="CHEBI:15378"/>
        <dbReference type="ChEBI" id="CHEBI:30013"/>
        <dbReference type="ChEBI" id="CHEBI:30616"/>
        <dbReference type="ChEBI" id="CHEBI:61977"/>
        <dbReference type="ChEBI" id="CHEBI:456216"/>
        <dbReference type="EC" id="2.7.11.1"/>
    </reaction>
</comment>
<keyword evidence="8 17" id="KW-0418">Kinase</keyword>
<dbReference type="SMART" id="SM00108">
    <property type="entry name" value="B_lectin"/>
    <property type="match status" value="1"/>
</dbReference>
<sequence>MAFHLLSLLFLLLLPCLTAAQSNGNISIGQQLTAAESTEPWLSPSKDFAFGFHQLDSKDLFLPAIWYYKIPSKTIVWYASAVNPAPRGSKLRLTANGGLVLEDPEGREIWKSEISTGQAAFGVLYDTGNFLIVNTNSEKLWQSFDHPTDTLLPTQRMERGGVVSSKRKETDFSRGRFQFRLLEDGNVVLNTINLESGFAYDAYFWSNTFDTNRSNAGYRVVFNESGQLYVLRENKQRANLVPETVSAKENYLRETLNFDGVFIFYSHPKNNSTGDAIWSVSDVLPENICINNDIRKGLGSGICGFNSICSISGTKRPICQCPKGFSLLDPDDVYGSCKPDFIQGCEEDGKKSGEDLYYIEELKNTDWPTSDYEQISPYSKDECVSSCLKDCQCSTAVLRDDTCWKKKLPLSYGKTDRDETGTTFIKIRKVPSGGKKKVDVLIPVVSVLFGSSALINLLLVSACCLGFLVVNRKKFMRPHQEEQGVSYMNLHCFTYMELVEVTRGFTEELGRGAFGTVYKGLLGYCNEGQNRLLVYEFMSNGALASFLFADSMPNWKLRTEIAMGITRGLLYLHEECCTQIIHCDIKPQNILLDDYYNARISDFGLAKLLTLDQSHTNTAIRGTKGYVAPEWFRNMPITVKVDVYSYGVLLLEIICLRRSIDNKISKVDKAILTDWAYDCYQERTLGALVENDLEAMDDMTVLHRFVMVVIWCIQEDPSHRPTMRRVTQMLEGVVEHGGIRIDFAFNHLERIAQARHEIEDESYKDNALYKYHDELLAKAEKQKNEILDFITTKYDEGLIRTTLLLSEDMELIANNAGASLL</sequence>
<dbReference type="Gene3D" id="3.30.200.20">
    <property type="entry name" value="Phosphorylase Kinase, domain 1"/>
    <property type="match status" value="1"/>
</dbReference>
<feature type="domain" description="Protein kinase" evidence="19">
    <location>
        <begin position="424"/>
        <end position="739"/>
    </location>
</feature>
<dbReference type="EC" id="2.7.11.1" evidence="17"/>
<dbReference type="SMART" id="SM00220">
    <property type="entry name" value="S_TKc"/>
    <property type="match status" value="1"/>
</dbReference>